<feature type="transmembrane region" description="Helical" evidence="9">
    <location>
        <begin position="720"/>
        <end position="740"/>
    </location>
</feature>
<evidence type="ECO:0000256" key="5">
    <source>
        <dbReference type="ARBA" id="ARBA00023136"/>
    </source>
</evidence>
<evidence type="ECO:0000313" key="11">
    <source>
        <dbReference type="Proteomes" id="UP000504606"/>
    </source>
</evidence>
<dbReference type="PANTHER" id="PTHR42643">
    <property type="entry name" value="IONOTROPIC RECEPTOR 20A-RELATED"/>
    <property type="match status" value="1"/>
</dbReference>
<evidence type="ECO:0000256" key="2">
    <source>
        <dbReference type="ARBA" id="ARBA00022475"/>
    </source>
</evidence>
<dbReference type="RefSeq" id="XP_052120371.1">
    <property type="nucleotide sequence ID" value="XM_052264411.1"/>
</dbReference>
<proteinExistence type="predicted"/>
<protein>
    <submittedName>
        <fullName evidence="12">Uncharacterized protein LOC113202801 isoform X1</fullName>
    </submittedName>
</protein>
<evidence type="ECO:0000256" key="9">
    <source>
        <dbReference type="SAM" id="Phobius"/>
    </source>
</evidence>
<feature type="region of interest" description="Disordered" evidence="8">
    <location>
        <begin position="209"/>
        <end position="242"/>
    </location>
</feature>
<keyword evidence="11" id="KW-1185">Reference proteome</keyword>
<dbReference type="InterPro" id="IPR052192">
    <property type="entry name" value="Insect_Ionotropic_Sensory_Rcpt"/>
</dbReference>
<organism evidence="11 12">
    <name type="scientific">Frankliniella occidentalis</name>
    <name type="common">Western flower thrips</name>
    <name type="synonym">Euthrips occidentalis</name>
    <dbReference type="NCBI Taxonomy" id="133901"/>
    <lineage>
        <taxon>Eukaryota</taxon>
        <taxon>Metazoa</taxon>
        <taxon>Ecdysozoa</taxon>
        <taxon>Arthropoda</taxon>
        <taxon>Hexapoda</taxon>
        <taxon>Insecta</taxon>
        <taxon>Pterygota</taxon>
        <taxon>Neoptera</taxon>
        <taxon>Paraneoptera</taxon>
        <taxon>Thysanoptera</taxon>
        <taxon>Terebrantia</taxon>
        <taxon>Thripoidea</taxon>
        <taxon>Thripidae</taxon>
        <taxon>Frankliniella</taxon>
    </lineage>
</organism>
<dbReference type="Gene3D" id="1.10.287.70">
    <property type="match status" value="1"/>
</dbReference>
<feature type="chain" id="PRO_5038777309" evidence="10">
    <location>
        <begin position="20"/>
        <end position="761"/>
    </location>
</feature>
<comment type="subcellular location">
    <subcellularLocation>
        <location evidence="1">Cell membrane</location>
        <topology evidence="1">Multi-pass membrane protein</topology>
    </subcellularLocation>
</comment>
<keyword evidence="10" id="KW-0732">Signal</keyword>
<gene>
    <name evidence="12" type="primary">LOC113202801</name>
</gene>
<evidence type="ECO:0000256" key="4">
    <source>
        <dbReference type="ARBA" id="ARBA00022989"/>
    </source>
</evidence>
<accession>A0A9C6TPR3</accession>
<sequence>MHTSVLCLLLLYAAALSVGFRFPRPALPDVRMLQTVLGSQEGWPPLPGRLPSEYDDFEACFNWLVGAALVDDPTDALPAYLSVVVSRSDYINDDDWMNRLLRRLTIPWRIVIDDGNTPLTLPNCGGPSTVESLLVFLDDELPVVSLNRGLRRLSASSAWTKVVVWVVTRLLPASMRHSVLLNALMEEAWRANRWRLVLAVPRAEATADNTTVPRQYAPHRRPLLPSTDTVTGRRPKGRDGLGDQGLVGRLDVYGYEQPLDPACLDSRQVTQPVSLLHSCPRDCDRRANRRERLHFFKDLVALNLDGCPVRITAVHVPPWAMIERTSGPHSRHPLDPALKGLGPCATPPGPPEPGSPPCHVHMGGTLGAFVNVLAQRLNFVPQVHFTSDVPSSKQQTESEHMLGHHVAELVTHQTDLTITSSTLTESRLRVVEGVTFCKLSCFSWTVPSGAGKAISVLMPVVGEFSEEVWLSLLVAVPLVGVLLFAATRVRSRGRGGGPKEARALPDPGQVALGLALLLTQPVAGRWAKTAPVRGVLPILLGTTIVVTAAYQSTLLTTLTLRQPRADIQTPSELFATSLKLRMPQVVLSLLRADPKNVEPRLQVSAMGQNLGRINDVTQFFDGLVTHRDTAVLDTKETVEFYRSVVLRTDRRDLLYQMKGCFVSFVEAPVLFRRGSPLGPALSWTWLVFNQAGLDTRWLHLLLHKPGPVERARRALRLSDMVAAFYLLLIGWLLAASTLALEQSYAKRSSGKGEYLIDSQLV</sequence>
<dbReference type="AlphaFoldDB" id="A0A9C6TPR3"/>
<reference evidence="12" key="1">
    <citation type="submission" date="2025-08" db="UniProtKB">
        <authorList>
            <consortium name="RefSeq"/>
        </authorList>
    </citation>
    <scope>IDENTIFICATION</scope>
    <source>
        <tissue evidence="12">Whole organism</tissue>
    </source>
</reference>
<dbReference type="Proteomes" id="UP000504606">
    <property type="component" value="Unplaced"/>
</dbReference>
<evidence type="ECO:0000256" key="1">
    <source>
        <dbReference type="ARBA" id="ARBA00004651"/>
    </source>
</evidence>
<dbReference type="GeneID" id="113202801"/>
<feature type="transmembrane region" description="Helical" evidence="9">
    <location>
        <begin position="468"/>
        <end position="486"/>
    </location>
</feature>
<dbReference type="PANTHER" id="PTHR42643:SF24">
    <property type="entry name" value="IONOTROPIC RECEPTOR 60A"/>
    <property type="match status" value="1"/>
</dbReference>
<evidence type="ECO:0000256" key="3">
    <source>
        <dbReference type="ARBA" id="ARBA00022692"/>
    </source>
</evidence>
<keyword evidence="2" id="KW-1003">Cell membrane</keyword>
<evidence type="ECO:0000256" key="10">
    <source>
        <dbReference type="SAM" id="SignalP"/>
    </source>
</evidence>
<name>A0A9C6TPR3_FRAOC</name>
<evidence type="ECO:0000256" key="7">
    <source>
        <dbReference type="ARBA" id="ARBA00023180"/>
    </source>
</evidence>
<keyword evidence="5 9" id="KW-0472">Membrane</keyword>
<keyword evidence="4 9" id="KW-1133">Transmembrane helix</keyword>
<keyword evidence="3 9" id="KW-0812">Transmembrane</keyword>
<keyword evidence="7" id="KW-0325">Glycoprotein</keyword>
<evidence type="ECO:0000313" key="12">
    <source>
        <dbReference type="RefSeq" id="XP_052120371.1"/>
    </source>
</evidence>
<evidence type="ECO:0000256" key="8">
    <source>
        <dbReference type="SAM" id="MobiDB-lite"/>
    </source>
</evidence>
<keyword evidence="6" id="KW-0675">Receptor</keyword>
<evidence type="ECO:0000256" key="6">
    <source>
        <dbReference type="ARBA" id="ARBA00023170"/>
    </source>
</evidence>
<dbReference type="KEGG" id="foc:113202801"/>
<dbReference type="GO" id="GO:0005886">
    <property type="term" value="C:plasma membrane"/>
    <property type="evidence" value="ECO:0007669"/>
    <property type="project" value="UniProtKB-SubCell"/>
</dbReference>
<feature type="signal peptide" evidence="10">
    <location>
        <begin position="1"/>
        <end position="19"/>
    </location>
</feature>